<dbReference type="EMBL" id="BORW01000002">
    <property type="protein sequence ID" value="GIO65912.1"/>
    <property type="molecule type" value="Genomic_DNA"/>
</dbReference>
<dbReference type="Proteomes" id="UP000680638">
    <property type="component" value="Unassembled WGS sequence"/>
</dbReference>
<dbReference type="Gene3D" id="2.20.110.10">
    <property type="entry name" value="Histone H3 K4-specific methyltransferase SET7/9 N-terminal domain"/>
    <property type="match status" value="1"/>
</dbReference>
<dbReference type="InterPro" id="IPR003409">
    <property type="entry name" value="MORN"/>
</dbReference>
<name>A0ABQ4LRN5_9BACL</name>
<dbReference type="SMART" id="SM00698">
    <property type="entry name" value="MORN"/>
    <property type="match status" value="3"/>
</dbReference>
<protein>
    <recommendedName>
        <fullName evidence="5">MORN repeat-containing protein</fullName>
    </recommendedName>
</protein>
<gene>
    <name evidence="3" type="ORF">J21TS3_07330</name>
</gene>
<evidence type="ECO:0000256" key="2">
    <source>
        <dbReference type="SAM" id="SignalP"/>
    </source>
</evidence>
<evidence type="ECO:0008006" key="5">
    <source>
        <dbReference type="Google" id="ProtNLM"/>
    </source>
</evidence>
<dbReference type="RefSeq" id="WP_212947667.1">
    <property type="nucleotide sequence ID" value="NZ_BORW01000002.1"/>
</dbReference>
<dbReference type="SUPFAM" id="SSF82185">
    <property type="entry name" value="Histone H3 K4-specific methyltransferase SET7/9 N-terminal domain"/>
    <property type="match status" value="1"/>
</dbReference>
<keyword evidence="2" id="KW-0732">Signal</keyword>
<keyword evidence="4" id="KW-1185">Reference proteome</keyword>
<feature type="signal peptide" evidence="2">
    <location>
        <begin position="1"/>
        <end position="23"/>
    </location>
</feature>
<comment type="caution">
    <text evidence="3">The sequence shown here is derived from an EMBL/GenBank/DDBJ whole genome shotgun (WGS) entry which is preliminary data.</text>
</comment>
<dbReference type="Pfam" id="PF02493">
    <property type="entry name" value="MORN"/>
    <property type="match status" value="3"/>
</dbReference>
<organism evidence="3 4">
    <name type="scientific">Paenibacillus cookii</name>
    <dbReference type="NCBI Taxonomy" id="157839"/>
    <lineage>
        <taxon>Bacteria</taxon>
        <taxon>Bacillati</taxon>
        <taxon>Bacillota</taxon>
        <taxon>Bacilli</taxon>
        <taxon>Bacillales</taxon>
        <taxon>Paenibacillaceae</taxon>
        <taxon>Paenibacillus</taxon>
    </lineage>
</organism>
<keyword evidence="1" id="KW-0677">Repeat</keyword>
<reference evidence="3 4" key="1">
    <citation type="submission" date="2021-03" db="EMBL/GenBank/DDBJ databases">
        <title>Antimicrobial resistance genes in bacteria isolated from Japanese honey, and their potential for conferring macrolide and lincosamide resistance in the American foulbrood pathogen Paenibacillus larvae.</title>
        <authorList>
            <person name="Okamoto M."/>
            <person name="Kumagai M."/>
            <person name="Kanamori H."/>
            <person name="Takamatsu D."/>
        </authorList>
    </citation>
    <scope>NUCLEOTIDE SEQUENCE [LARGE SCALE GENOMIC DNA]</scope>
    <source>
        <strain evidence="3 4">J21TS3</strain>
    </source>
</reference>
<dbReference type="PANTHER" id="PTHR23084">
    <property type="entry name" value="PHOSPHATIDYLINOSITOL-4-PHOSPHATE 5-KINASE RELATED"/>
    <property type="match status" value="1"/>
</dbReference>
<sequence>MKKWTALSLSLALCASLTTASLAAGSIPAKAEAAKEWVKLPNQASYYGEVKNGIPNGRGAIQWGEGKQYSGAFVNGKREGSGKYINEYVDENGEKHKVVYSGSWKQDKMSGKGTLTHKVTQEDGSVRWNEIQTGTFSGGVLQTGYNVIHALADPDYSFTYKSPNETLNILDSNVNMKAFFKKGQMFSVDYRSGSIHHAYSIFPVDTKAEQRKYDAALKYFQSHTSKFNPILDEFERLSKQLPLK</sequence>
<evidence type="ECO:0000313" key="3">
    <source>
        <dbReference type="EMBL" id="GIO65912.1"/>
    </source>
</evidence>
<accession>A0ABQ4LRN5</accession>
<proteinExistence type="predicted"/>
<feature type="chain" id="PRO_5046653529" description="MORN repeat-containing protein" evidence="2">
    <location>
        <begin position="24"/>
        <end position="244"/>
    </location>
</feature>
<evidence type="ECO:0000313" key="4">
    <source>
        <dbReference type="Proteomes" id="UP000680638"/>
    </source>
</evidence>
<evidence type="ECO:0000256" key="1">
    <source>
        <dbReference type="ARBA" id="ARBA00022737"/>
    </source>
</evidence>
<dbReference type="PANTHER" id="PTHR23084:SF263">
    <property type="entry name" value="MORN REPEAT-CONTAINING PROTEIN 1"/>
    <property type="match status" value="1"/>
</dbReference>